<reference evidence="1 2" key="1">
    <citation type="journal article" date="2018" name="Mol. Plant">
        <title>The genome of Artemisia annua provides insight into the evolution of Asteraceae family and artemisinin biosynthesis.</title>
        <authorList>
            <person name="Shen Q."/>
            <person name="Zhang L."/>
            <person name="Liao Z."/>
            <person name="Wang S."/>
            <person name="Yan T."/>
            <person name="Shi P."/>
            <person name="Liu M."/>
            <person name="Fu X."/>
            <person name="Pan Q."/>
            <person name="Wang Y."/>
            <person name="Lv Z."/>
            <person name="Lu X."/>
            <person name="Zhang F."/>
            <person name="Jiang W."/>
            <person name="Ma Y."/>
            <person name="Chen M."/>
            <person name="Hao X."/>
            <person name="Li L."/>
            <person name="Tang Y."/>
            <person name="Lv G."/>
            <person name="Zhou Y."/>
            <person name="Sun X."/>
            <person name="Brodelius P.E."/>
            <person name="Rose J.K.C."/>
            <person name="Tang K."/>
        </authorList>
    </citation>
    <scope>NUCLEOTIDE SEQUENCE [LARGE SCALE GENOMIC DNA]</scope>
    <source>
        <strain evidence="2">cv. Huhao1</strain>
        <tissue evidence="1">Leaf</tissue>
    </source>
</reference>
<dbReference type="Proteomes" id="UP000245207">
    <property type="component" value="Unassembled WGS sequence"/>
</dbReference>
<accession>A0A2U1LRM9</accession>
<comment type="caution">
    <text evidence="1">The sequence shown here is derived from an EMBL/GenBank/DDBJ whole genome shotgun (WGS) entry which is preliminary data.</text>
</comment>
<gene>
    <name evidence="1" type="ORF">CTI12_AA462460</name>
</gene>
<dbReference type="EMBL" id="PKPP01008081">
    <property type="protein sequence ID" value="PWA51639.1"/>
    <property type="molecule type" value="Genomic_DNA"/>
</dbReference>
<protein>
    <submittedName>
        <fullName evidence="1">Uncharacterized protein</fullName>
    </submittedName>
</protein>
<proteinExistence type="predicted"/>
<evidence type="ECO:0000313" key="2">
    <source>
        <dbReference type="Proteomes" id="UP000245207"/>
    </source>
</evidence>
<keyword evidence="2" id="KW-1185">Reference proteome</keyword>
<dbReference type="AlphaFoldDB" id="A0A2U1LRM9"/>
<evidence type="ECO:0000313" key="1">
    <source>
        <dbReference type="EMBL" id="PWA51639.1"/>
    </source>
</evidence>
<sequence>MLVVSFDYAILGLYKMVIGRGSKVLNRSVWDYVLRPCVDPKLGYAHKTLRLVVAVKGASNHKSSFLIDFREQKLELHDMCFVS</sequence>
<organism evidence="1 2">
    <name type="scientific">Artemisia annua</name>
    <name type="common">Sweet wormwood</name>
    <dbReference type="NCBI Taxonomy" id="35608"/>
    <lineage>
        <taxon>Eukaryota</taxon>
        <taxon>Viridiplantae</taxon>
        <taxon>Streptophyta</taxon>
        <taxon>Embryophyta</taxon>
        <taxon>Tracheophyta</taxon>
        <taxon>Spermatophyta</taxon>
        <taxon>Magnoliopsida</taxon>
        <taxon>eudicotyledons</taxon>
        <taxon>Gunneridae</taxon>
        <taxon>Pentapetalae</taxon>
        <taxon>asterids</taxon>
        <taxon>campanulids</taxon>
        <taxon>Asterales</taxon>
        <taxon>Asteraceae</taxon>
        <taxon>Asteroideae</taxon>
        <taxon>Anthemideae</taxon>
        <taxon>Artemisiinae</taxon>
        <taxon>Artemisia</taxon>
    </lineage>
</organism>
<name>A0A2U1LRM9_ARTAN</name>